<name>Q893A3_CLOTE</name>
<feature type="transmembrane region" description="Helical" evidence="1">
    <location>
        <begin position="78"/>
        <end position="95"/>
    </location>
</feature>
<keyword evidence="1" id="KW-0812">Transmembrane</keyword>
<feature type="transmembrane region" description="Helical" evidence="1">
    <location>
        <begin position="12"/>
        <end position="30"/>
    </location>
</feature>
<evidence type="ECO:0000256" key="1">
    <source>
        <dbReference type="SAM" id="Phobius"/>
    </source>
</evidence>
<dbReference type="HOGENOM" id="CLU_159190_0_0_9"/>
<keyword evidence="3" id="KW-1185">Reference proteome</keyword>
<dbReference type="GeneID" id="24253548"/>
<dbReference type="Proteomes" id="UP000001412">
    <property type="component" value="Chromosome"/>
</dbReference>
<dbReference type="OrthoDB" id="1935734at2"/>
<keyword evidence="1" id="KW-0472">Membrane</keyword>
<evidence type="ECO:0000313" key="2">
    <source>
        <dbReference type="EMBL" id="AAO36439.1"/>
    </source>
</evidence>
<evidence type="ECO:0008006" key="4">
    <source>
        <dbReference type="Google" id="ProtNLM"/>
    </source>
</evidence>
<reference evidence="2 3" key="1">
    <citation type="journal article" date="2003" name="Proc. Natl. Acad. Sci. U.S.A.">
        <title>The genome sequence of Clostridium tetani, the causative agent of tetanus disease.</title>
        <authorList>
            <person name="Brueggemann H."/>
            <person name="Baumer S."/>
            <person name="Fricke W.F."/>
            <person name="Wiezer A."/>
            <person name="Liesegang H."/>
            <person name="Decker I."/>
            <person name="Herzberg C."/>
            <person name="Martinez-Arias R."/>
            <person name="Merkl R."/>
            <person name="Henne A."/>
            <person name="Gottschalk G."/>
        </authorList>
    </citation>
    <scope>NUCLEOTIDE SEQUENCE [LARGE SCALE GENOMIC DNA]</scope>
    <source>
        <strain evidence="3">Massachusetts / E88</strain>
    </source>
</reference>
<proteinExistence type="predicted"/>
<dbReference type="RefSeq" id="WP_011100099.1">
    <property type="nucleotide sequence ID" value="NC_004557.1"/>
</dbReference>
<sequence length="130" mass="14639">MKKVLTLREKSMLNNGFFGVVWIGMGFIQVFKANKILLIIAAIILLVGSVSMFIPYFIKSEPEDEMAEYNKNRAKSTVYGFLSLGISICTLIAIFKGEWVINLKIILPFVLGGVNFLEFIFFVVYEKVGA</sequence>
<protein>
    <recommendedName>
        <fullName evidence="4">DUF2178 domain-containing protein</fullName>
    </recommendedName>
</protein>
<dbReference type="EMBL" id="AE015927">
    <property type="protein sequence ID" value="AAO36439.1"/>
    <property type="molecule type" value="Genomic_DNA"/>
</dbReference>
<accession>Q893A3</accession>
<feature type="transmembrane region" description="Helical" evidence="1">
    <location>
        <begin position="36"/>
        <end position="58"/>
    </location>
</feature>
<feature type="transmembrane region" description="Helical" evidence="1">
    <location>
        <begin position="101"/>
        <end position="125"/>
    </location>
</feature>
<dbReference type="KEGG" id="ctc:CTC_01928"/>
<dbReference type="AlphaFoldDB" id="Q893A3"/>
<gene>
    <name evidence="2" type="ordered locus">CTC_01928</name>
</gene>
<evidence type="ECO:0000313" key="3">
    <source>
        <dbReference type="Proteomes" id="UP000001412"/>
    </source>
</evidence>
<keyword evidence="1" id="KW-1133">Transmembrane helix</keyword>
<organism evidence="2 3">
    <name type="scientific">Clostridium tetani (strain Massachusetts / E88)</name>
    <dbReference type="NCBI Taxonomy" id="212717"/>
    <lineage>
        <taxon>Bacteria</taxon>
        <taxon>Bacillati</taxon>
        <taxon>Bacillota</taxon>
        <taxon>Clostridia</taxon>
        <taxon>Eubacteriales</taxon>
        <taxon>Clostridiaceae</taxon>
        <taxon>Clostridium</taxon>
    </lineage>
</organism>